<accession>X1B2X0</accession>
<evidence type="ECO:0000313" key="1">
    <source>
        <dbReference type="EMBL" id="GAG90109.1"/>
    </source>
</evidence>
<sequence>MFNLCRQQFENEEISIAALCVYALAIVLSKDPEYGDIDTIYFKLVRMNWQVILPIGFFLSKKLNNR</sequence>
<proteinExistence type="predicted"/>
<feature type="non-terminal residue" evidence="1">
    <location>
        <position position="66"/>
    </location>
</feature>
<dbReference type="AlphaFoldDB" id="X1B2X0"/>
<dbReference type="EMBL" id="BART01028305">
    <property type="protein sequence ID" value="GAG90109.1"/>
    <property type="molecule type" value="Genomic_DNA"/>
</dbReference>
<gene>
    <name evidence="1" type="ORF">S01H4_49946</name>
</gene>
<organism evidence="1">
    <name type="scientific">marine sediment metagenome</name>
    <dbReference type="NCBI Taxonomy" id="412755"/>
    <lineage>
        <taxon>unclassified sequences</taxon>
        <taxon>metagenomes</taxon>
        <taxon>ecological metagenomes</taxon>
    </lineage>
</organism>
<name>X1B2X0_9ZZZZ</name>
<comment type="caution">
    <text evidence="1">The sequence shown here is derived from an EMBL/GenBank/DDBJ whole genome shotgun (WGS) entry which is preliminary data.</text>
</comment>
<protein>
    <submittedName>
        <fullName evidence="1">Uncharacterized protein</fullName>
    </submittedName>
</protein>
<reference evidence="1" key="1">
    <citation type="journal article" date="2014" name="Front. Microbiol.">
        <title>High frequency of phylogenetically diverse reductive dehalogenase-homologous genes in deep subseafloor sedimentary metagenomes.</title>
        <authorList>
            <person name="Kawai M."/>
            <person name="Futagami T."/>
            <person name="Toyoda A."/>
            <person name="Takaki Y."/>
            <person name="Nishi S."/>
            <person name="Hori S."/>
            <person name="Arai W."/>
            <person name="Tsubouchi T."/>
            <person name="Morono Y."/>
            <person name="Uchiyama I."/>
            <person name="Ito T."/>
            <person name="Fujiyama A."/>
            <person name="Inagaki F."/>
            <person name="Takami H."/>
        </authorList>
    </citation>
    <scope>NUCLEOTIDE SEQUENCE</scope>
    <source>
        <strain evidence="1">Expedition CK06-06</strain>
    </source>
</reference>